<reference evidence="2" key="1">
    <citation type="submission" date="2020-05" db="EMBL/GenBank/DDBJ databases">
        <title>Fertoebacter nigrum gen. nov., sp. nov., a new member of the family Rhodobacteraceae.</title>
        <authorList>
            <person name="Szuroczki S."/>
            <person name="Abbaszade G."/>
            <person name="Buni D."/>
            <person name="Schumann P."/>
            <person name="Toth E."/>
        </authorList>
    </citation>
    <scope>NUCLEOTIDE SEQUENCE</scope>
    <source>
        <strain evidence="2">RG-N-1a</strain>
    </source>
</reference>
<evidence type="ECO:0000313" key="2">
    <source>
        <dbReference type="EMBL" id="NUB44452.1"/>
    </source>
</evidence>
<comment type="caution">
    <text evidence="2">The sequence shown here is derived from an EMBL/GenBank/DDBJ whole genome shotgun (WGS) entry which is preliminary data.</text>
</comment>
<proteinExistence type="predicted"/>
<dbReference type="RefSeq" id="WP_174539568.1">
    <property type="nucleotide sequence ID" value="NZ_WHUT02000004.1"/>
</dbReference>
<protein>
    <recommendedName>
        <fullName evidence="4">DUF2946 domain-containing protein</fullName>
    </recommendedName>
</protein>
<evidence type="ECO:0008006" key="4">
    <source>
        <dbReference type="Google" id="ProtNLM"/>
    </source>
</evidence>
<evidence type="ECO:0000256" key="1">
    <source>
        <dbReference type="SAM" id="MobiDB-lite"/>
    </source>
</evidence>
<name>A0A8X8KQU1_9RHOB</name>
<dbReference type="EMBL" id="WHUT02000004">
    <property type="protein sequence ID" value="NUB44452.1"/>
    <property type="molecule type" value="Genomic_DNA"/>
</dbReference>
<keyword evidence="3" id="KW-1185">Reference proteome</keyword>
<dbReference type="AlphaFoldDB" id="A0A8X8KQU1"/>
<feature type="compositionally biased region" description="Pro residues" evidence="1">
    <location>
        <begin position="117"/>
        <end position="128"/>
    </location>
</feature>
<dbReference type="Proteomes" id="UP000484076">
    <property type="component" value="Unassembled WGS sequence"/>
</dbReference>
<gene>
    <name evidence="2" type="ORF">GEU84_008665</name>
</gene>
<evidence type="ECO:0000313" key="3">
    <source>
        <dbReference type="Proteomes" id="UP000484076"/>
    </source>
</evidence>
<accession>A0A8X8KQU1</accession>
<feature type="region of interest" description="Disordered" evidence="1">
    <location>
        <begin position="102"/>
        <end position="128"/>
    </location>
</feature>
<organism evidence="2 3">
    <name type="scientific">Fertoeibacter niger</name>
    <dbReference type="NCBI Taxonomy" id="2656921"/>
    <lineage>
        <taxon>Bacteria</taxon>
        <taxon>Pseudomonadati</taxon>
        <taxon>Pseudomonadota</taxon>
        <taxon>Alphaproteobacteria</taxon>
        <taxon>Rhodobacterales</taxon>
        <taxon>Paracoccaceae</taxon>
        <taxon>Fertoeibacter</taxon>
    </lineage>
</organism>
<sequence>MSLALRGLSSHNHDMRLRHPLVALALALVLVTSSVTLAVARGQGALAGWMELCAGGTSVTVAMDADGNPISLHPCPDCLTGVSGPLPAEAAPAVRPLTAAQTLHPAPALPAMTRRSPAPPARGPPLSL</sequence>